<evidence type="ECO:0000256" key="11">
    <source>
        <dbReference type="ARBA" id="ARBA00022840"/>
    </source>
</evidence>
<dbReference type="InterPro" id="IPR003594">
    <property type="entry name" value="HATPase_dom"/>
</dbReference>
<keyword evidence="14 16" id="KW-0472">Membrane</keyword>
<evidence type="ECO:0000256" key="15">
    <source>
        <dbReference type="SAM" id="MobiDB-lite"/>
    </source>
</evidence>
<dbReference type="EC" id="2.7.13.3" evidence="3"/>
<evidence type="ECO:0000256" key="9">
    <source>
        <dbReference type="ARBA" id="ARBA00022741"/>
    </source>
</evidence>
<evidence type="ECO:0000256" key="3">
    <source>
        <dbReference type="ARBA" id="ARBA00012438"/>
    </source>
</evidence>
<evidence type="ECO:0000259" key="18">
    <source>
        <dbReference type="PROSITE" id="PS50885"/>
    </source>
</evidence>
<organism evidence="19 20">
    <name type="scientific">Belnapia rosea</name>
    <dbReference type="NCBI Taxonomy" id="938405"/>
    <lineage>
        <taxon>Bacteria</taxon>
        <taxon>Pseudomonadati</taxon>
        <taxon>Pseudomonadota</taxon>
        <taxon>Alphaproteobacteria</taxon>
        <taxon>Acetobacterales</taxon>
        <taxon>Roseomonadaceae</taxon>
        <taxon>Belnapia</taxon>
    </lineage>
</organism>
<keyword evidence="7" id="KW-0808">Transferase</keyword>
<evidence type="ECO:0000256" key="14">
    <source>
        <dbReference type="ARBA" id="ARBA00023136"/>
    </source>
</evidence>
<dbReference type="InterPro" id="IPR005467">
    <property type="entry name" value="His_kinase_dom"/>
</dbReference>
<protein>
    <recommendedName>
        <fullName evidence="3">histidine kinase</fullName>
        <ecNumber evidence="3">2.7.13.3</ecNumber>
    </recommendedName>
</protein>
<gene>
    <name evidence="19" type="ORF">SAMN04487779_102611</name>
</gene>
<evidence type="ECO:0000256" key="12">
    <source>
        <dbReference type="ARBA" id="ARBA00022989"/>
    </source>
</evidence>
<evidence type="ECO:0000256" key="10">
    <source>
        <dbReference type="ARBA" id="ARBA00022777"/>
    </source>
</evidence>
<evidence type="ECO:0000259" key="17">
    <source>
        <dbReference type="PROSITE" id="PS50109"/>
    </source>
</evidence>
<dbReference type="GO" id="GO:0005886">
    <property type="term" value="C:plasma membrane"/>
    <property type="evidence" value="ECO:0007669"/>
    <property type="project" value="UniProtKB-SubCell"/>
</dbReference>
<dbReference type="InterPro" id="IPR036097">
    <property type="entry name" value="HisK_dim/P_sf"/>
</dbReference>
<evidence type="ECO:0000256" key="5">
    <source>
        <dbReference type="ARBA" id="ARBA00022519"/>
    </source>
</evidence>
<dbReference type="PROSITE" id="PS50885">
    <property type="entry name" value="HAMP"/>
    <property type="match status" value="1"/>
</dbReference>
<dbReference type="Gene3D" id="3.30.565.10">
    <property type="entry name" value="Histidine kinase-like ATPase, C-terminal domain"/>
    <property type="match status" value="1"/>
</dbReference>
<dbReference type="PRINTS" id="PR00344">
    <property type="entry name" value="BCTRLSENSOR"/>
</dbReference>
<dbReference type="Gene3D" id="1.10.287.130">
    <property type="match status" value="1"/>
</dbReference>
<dbReference type="PANTHER" id="PTHR44936:SF5">
    <property type="entry name" value="SENSOR HISTIDINE KINASE ENVZ"/>
    <property type="match status" value="1"/>
</dbReference>
<keyword evidence="5" id="KW-0997">Cell inner membrane</keyword>
<dbReference type="CDD" id="cd00075">
    <property type="entry name" value="HATPase"/>
    <property type="match status" value="1"/>
</dbReference>
<dbReference type="InterPro" id="IPR003660">
    <property type="entry name" value="HAMP_dom"/>
</dbReference>
<feature type="domain" description="HAMP" evidence="18">
    <location>
        <begin position="182"/>
        <end position="234"/>
    </location>
</feature>
<keyword evidence="11" id="KW-0067">ATP-binding</keyword>
<name>A0A1G7BLB4_9PROT</name>
<evidence type="ECO:0000256" key="8">
    <source>
        <dbReference type="ARBA" id="ARBA00022692"/>
    </source>
</evidence>
<dbReference type="Gene3D" id="1.10.8.500">
    <property type="entry name" value="HAMP domain in histidine kinase"/>
    <property type="match status" value="1"/>
</dbReference>
<dbReference type="InterPro" id="IPR004358">
    <property type="entry name" value="Sig_transdc_His_kin-like_C"/>
</dbReference>
<keyword evidence="9" id="KW-0547">Nucleotide-binding</keyword>
<keyword evidence="8 16" id="KW-0812">Transmembrane</keyword>
<evidence type="ECO:0000313" key="19">
    <source>
        <dbReference type="EMBL" id="SDE27901.1"/>
    </source>
</evidence>
<dbReference type="InterPro" id="IPR003661">
    <property type="entry name" value="HisK_dim/P_dom"/>
</dbReference>
<keyword evidence="12 16" id="KW-1133">Transmembrane helix</keyword>
<dbReference type="CDD" id="cd06225">
    <property type="entry name" value="HAMP"/>
    <property type="match status" value="1"/>
</dbReference>
<dbReference type="PANTHER" id="PTHR44936">
    <property type="entry name" value="SENSOR PROTEIN CREC"/>
    <property type="match status" value="1"/>
</dbReference>
<feature type="transmembrane region" description="Helical" evidence="16">
    <location>
        <begin position="13"/>
        <end position="36"/>
    </location>
</feature>
<feature type="region of interest" description="Disordered" evidence="15">
    <location>
        <begin position="443"/>
        <end position="467"/>
    </location>
</feature>
<dbReference type="SMART" id="SM00304">
    <property type="entry name" value="HAMP"/>
    <property type="match status" value="1"/>
</dbReference>
<dbReference type="CDD" id="cd00082">
    <property type="entry name" value="HisKA"/>
    <property type="match status" value="1"/>
</dbReference>
<feature type="domain" description="Histidine kinase" evidence="17">
    <location>
        <begin position="242"/>
        <end position="441"/>
    </location>
</feature>
<keyword evidence="4" id="KW-1003">Cell membrane</keyword>
<sequence>MRRGLGWLLPSSLAGRTTLILLAGLLVFHFGSVWLLQEGVHGAMEDGREIQAAEHISAAARVVAALPEEARERAARAFSARGFEVTWERSEPSGTLDEASLAPLRERLEERAPELAGLRIGYDPNAQGEPRLIRGSLRLADGTWVAFSAAGLEVASVPTHASLASHSAMALGIVLASLLVVHWITKPLRRLARAAEDFGKGAAPVPMPEDGPREVQEAARTFNAMQARIHRLVADRTQALAAVSHDLRSPIQRLRLRAGFLDDAEAQQAIDGDLDEMEGMIESTLAYLRGETESEEPRQADLAAILTTLVDDATDRGATATYAGPDRLPMRLRPVAIKRALANLVDNAVKHGDGARVALEEGPGFVTVRVEDDGPGIPEAALETVFEPFQRLDASRHRGTGGTGLGLAIARQVVNAHGGSVVLANRPEGGLVATVRLPRPHATGRDGAAVVGAGSLPPVTPPGERRA</sequence>
<dbReference type="AlphaFoldDB" id="A0A1G7BLB4"/>
<evidence type="ECO:0000256" key="13">
    <source>
        <dbReference type="ARBA" id="ARBA00023012"/>
    </source>
</evidence>
<keyword evidence="10" id="KW-0418">Kinase</keyword>
<dbReference type="Pfam" id="PF00672">
    <property type="entry name" value="HAMP"/>
    <property type="match status" value="1"/>
</dbReference>
<accession>A0A1G7BLB4</accession>
<proteinExistence type="predicted"/>
<evidence type="ECO:0000256" key="1">
    <source>
        <dbReference type="ARBA" id="ARBA00000085"/>
    </source>
</evidence>
<evidence type="ECO:0000256" key="2">
    <source>
        <dbReference type="ARBA" id="ARBA00004429"/>
    </source>
</evidence>
<comment type="subcellular location">
    <subcellularLocation>
        <location evidence="2">Cell inner membrane</location>
        <topology evidence="2">Multi-pass membrane protein</topology>
    </subcellularLocation>
</comment>
<dbReference type="SUPFAM" id="SSF55874">
    <property type="entry name" value="ATPase domain of HSP90 chaperone/DNA topoisomerase II/histidine kinase"/>
    <property type="match status" value="1"/>
</dbReference>
<keyword evidence="6" id="KW-0597">Phosphoprotein</keyword>
<dbReference type="SMART" id="SM00387">
    <property type="entry name" value="HATPase_c"/>
    <property type="match status" value="1"/>
</dbReference>
<dbReference type="GO" id="GO:0000155">
    <property type="term" value="F:phosphorelay sensor kinase activity"/>
    <property type="evidence" value="ECO:0007669"/>
    <property type="project" value="InterPro"/>
</dbReference>
<dbReference type="SMART" id="SM00388">
    <property type="entry name" value="HisKA"/>
    <property type="match status" value="1"/>
</dbReference>
<keyword evidence="13" id="KW-0902">Two-component regulatory system</keyword>
<evidence type="ECO:0000256" key="6">
    <source>
        <dbReference type="ARBA" id="ARBA00022553"/>
    </source>
</evidence>
<dbReference type="PROSITE" id="PS50109">
    <property type="entry name" value="HIS_KIN"/>
    <property type="match status" value="1"/>
</dbReference>
<evidence type="ECO:0000256" key="4">
    <source>
        <dbReference type="ARBA" id="ARBA00022475"/>
    </source>
</evidence>
<dbReference type="GO" id="GO:0005524">
    <property type="term" value="F:ATP binding"/>
    <property type="evidence" value="ECO:0007669"/>
    <property type="project" value="UniProtKB-KW"/>
</dbReference>
<dbReference type="Pfam" id="PF02518">
    <property type="entry name" value="HATPase_c"/>
    <property type="match status" value="1"/>
</dbReference>
<dbReference type="InterPro" id="IPR050980">
    <property type="entry name" value="2C_sensor_his_kinase"/>
</dbReference>
<evidence type="ECO:0000256" key="7">
    <source>
        <dbReference type="ARBA" id="ARBA00022679"/>
    </source>
</evidence>
<dbReference type="Proteomes" id="UP000198925">
    <property type="component" value="Unassembled WGS sequence"/>
</dbReference>
<keyword evidence="20" id="KW-1185">Reference proteome</keyword>
<dbReference type="EMBL" id="FMZX01000026">
    <property type="protein sequence ID" value="SDE27901.1"/>
    <property type="molecule type" value="Genomic_DNA"/>
</dbReference>
<comment type="catalytic activity">
    <reaction evidence="1">
        <text>ATP + protein L-histidine = ADP + protein N-phospho-L-histidine.</text>
        <dbReference type="EC" id="2.7.13.3"/>
    </reaction>
</comment>
<evidence type="ECO:0000313" key="20">
    <source>
        <dbReference type="Proteomes" id="UP000198925"/>
    </source>
</evidence>
<dbReference type="InterPro" id="IPR036890">
    <property type="entry name" value="HATPase_C_sf"/>
</dbReference>
<dbReference type="SUPFAM" id="SSF47384">
    <property type="entry name" value="Homodimeric domain of signal transducing histidine kinase"/>
    <property type="match status" value="1"/>
</dbReference>
<dbReference type="SUPFAM" id="SSF158472">
    <property type="entry name" value="HAMP domain-like"/>
    <property type="match status" value="1"/>
</dbReference>
<dbReference type="STRING" id="938405.SAMN02927895_04073"/>
<evidence type="ECO:0000256" key="16">
    <source>
        <dbReference type="SAM" id="Phobius"/>
    </source>
</evidence>
<reference evidence="19 20" key="1">
    <citation type="submission" date="2016-10" db="EMBL/GenBank/DDBJ databases">
        <authorList>
            <person name="de Groot N.N."/>
        </authorList>
    </citation>
    <scope>NUCLEOTIDE SEQUENCE [LARGE SCALE GENOMIC DNA]</scope>
    <source>
        <strain evidence="19 20">CPCC 100156</strain>
    </source>
</reference>